<dbReference type="AlphaFoldDB" id="A0A0B6AN68"/>
<accession>A0A0B6AN68</accession>
<dbReference type="Pfam" id="PF07454">
    <property type="entry name" value="SpoIIP"/>
    <property type="match status" value="1"/>
</dbReference>
<keyword evidence="2" id="KW-0472">Membrane</keyword>
<protein>
    <submittedName>
        <fullName evidence="3">Stage II sporulation P family protein</fullName>
    </submittedName>
</protein>
<dbReference type="NCBIfam" id="TIGR02867">
    <property type="entry name" value="spore_II_P"/>
    <property type="match status" value="1"/>
</dbReference>
<keyword evidence="2" id="KW-1133">Transmembrane helix</keyword>
<feature type="region of interest" description="Disordered" evidence="1">
    <location>
        <begin position="133"/>
        <end position="172"/>
    </location>
</feature>
<dbReference type="GeneID" id="93644234"/>
<dbReference type="InterPro" id="IPR010897">
    <property type="entry name" value="Spore_II_P"/>
</dbReference>
<feature type="compositionally biased region" description="Basic and acidic residues" evidence="1">
    <location>
        <begin position="146"/>
        <end position="164"/>
    </location>
</feature>
<name>A0A0B6AN68_PRIM2</name>
<sequence>MKNKFTEKPKKLFWILSYKSLIIAILFVLLTSAAIFTVTYSTLQHTLRSNVVYQALSNYKAQSLFYFMHTENHHFSHAFEEDFSPPPLSSVALQLATNIRVADTRSLFGSELPGFSIFDSHILLAGEGTDYTTIPHESAPPLESISGERDLDPAESKTYEESKKQSQVQAKQSTGDRKVVYIYHTHSWESYFPLLGMQGEANENKAVDNKTNITLVGQMLGMELKADGIGSEVDTTNMTQKLNEKGWGTGRAYMMSRSVVETALQQNKDVDYLIDIHRDSLRQEKTTAAINGKSYAKMMIVLGEANPKFDENVKMAKAIHEKLEEKYPGLSRGVLSKKKTSGNNGLYNQDLSDRSILIEVGGVDNNMEELTNTVKAFSDVFSEYYWQAEKVNAQ</sequence>
<dbReference type="RefSeq" id="WP_034649672.1">
    <property type="nucleotide sequence ID" value="NZ_BCVB01000001.1"/>
</dbReference>
<dbReference type="KEGG" id="bmeg:BG04_746"/>
<feature type="transmembrane region" description="Helical" evidence="2">
    <location>
        <begin position="21"/>
        <end position="43"/>
    </location>
</feature>
<keyword evidence="2" id="KW-0812">Transmembrane</keyword>
<dbReference type="HOGENOM" id="CLU_040895_3_0_9"/>
<evidence type="ECO:0000313" key="3">
    <source>
        <dbReference type="EMBL" id="AJI21289.1"/>
    </source>
</evidence>
<reference evidence="3 4" key="1">
    <citation type="journal article" date="2015" name="Genome Announc.">
        <title>Complete genome sequences for 35 biothreat assay-relevant bacillus species.</title>
        <authorList>
            <person name="Johnson S.L."/>
            <person name="Daligault H.E."/>
            <person name="Davenport K.W."/>
            <person name="Jaissle J."/>
            <person name="Frey K.G."/>
            <person name="Ladner J.T."/>
            <person name="Broomall S.M."/>
            <person name="Bishop-Lilly K.A."/>
            <person name="Bruce D.C."/>
            <person name="Gibbons H.S."/>
            <person name="Coyne S.R."/>
            <person name="Lo C.C."/>
            <person name="Meincke L."/>
            <person name="Munk A.C."/>
            <person name="Koroleva G.I."/>
            <person name="Rosenzweig C.N."/>
            <person name="Palacios G.F."/>
            <person name="Redden C.L."/>
            <person name="Minogue T.D."/>
            <person name="Chain P.S."/>
        </authorList>
    </citation>
    <scope>NUCLEOTIDE SEQUENCE [LARGE SCALE GENOMIC DNA]</scope>
    <source>
        <strain evidence="4">ATCC 14581 / DSM 32 / JCM 2506 / NBRC 15308 / NCIMB 9376 / NCTC 10342 / NRRL B-14308 / VKM B-512</strain>
    </source>
</reference>
<proteinExistence type="predicted"/>
<evidence type="ECO:0000313" key="4">
    <source>
        <dbReference type="Proteomes" id="UP000031829"/>
    </source>
</evidence>
<evidence type="ECO:0000256" key="2">
    <source>
        <dbReference type="SAM" id="Phobius"/>
    </source>
</evidence>
<organism evidence="3 4">
    <name type="scientific">Priestia megaterium (strain ATCC 14581 / DSM 32 / CCUG 1817 / JCM 2506 / NBRC 15308 / NCIMB 9376 / NCTC 10342 / NRRL B-14308 / VKM B-512 / Ford 19)</name>
    <name type="common">Bacillus megaterium</name>
    <dbReference type="NCBI Taxonomy" id="1348623"/>
    <lineage>
        <taxon>Bacteria</taxon>
        <taxon>Bacillati</taxon>
        <taxon>Bacillota</taxon>
        <taxon>Bacilli</taxon>
        <taxon>Bacillales</taxon>
        <taxon>Bacillaceae</taxon>
        <taxon>Priestia</taxon>
    </lineage>
</organism>
<dbReference type="SUPFAM" id="SSF53187">
    <property type="entry name" value="Zn-dependent exopeptidases"/>
    <property type="match status" value="1"/>
</dbReference>
<gene>
    <name evidence="3" type="primary">spoIIP</name>
    <name evidence="3" type="ORF">BG04_746</name>
</gene>
<evidence type="ECO:0000256" key="1">
    <source>
        <dbReference type="SAM" id="MobiDB-lite"/>
    </source>
</evidence>
<dbReference type="Proteomes" id="UP000031829">
    <property type="component" value="Chromosome"/>
</dbReference>
<dbReference type="EMBL" id="CP009920">
    <property type="protein sequence ID" value="AJI21289.1"/>
    <property type="molecule type" value="Genomic_DNA"/>
</dbReference>